<dbReference type="VGNC" id="VGNC:69318">
    <property type="gene designation" value="LTO1"/>
</dbReference>
<feature type="compositionally biased region" description="Gly residues" evidence="1">
    <location>
        <begin position="29"/>
        <end position="41"/>
    </location>
</feature>
<dbReference type="Bgee" id="ENSECAG00000020265">
    <property type="expression patterns" value="Expressed in testis and 23 other cell types or tissues"/>
</dbReference>
<name>A0A5F5PKG5_HORSE</name>
<dbReference type="GeneTree" id="ENSGT00390000009426"/>
<dbReference type="AlphaFoldDB" id="A0A5F5PKG5"/>
<gene>
    <name evidence="2 4" type="primary">LTO1</name>
</gene>
<dbReference type="PANTHER" id="PTHR28532">
    <property type="entry name" value="GEO13458P1"/>
    <property type="match status" value="1"/>
</dbReference>
<dbReference type="InterPro" id="IPR052436">
    <property type="entry name" value="LTO1_adapter"/>
</dbReference>
<evidence type="ECO:0000256" key="1">
    <source>
        <dbReference type="SAM" id="MobiDB-lite"/>
    </source>
</evidence>
<evidence type="ECO:0000313" key="3">
    <source>
        <dbReference type="Proteomes" id="UP000002281"/>
    </source>
</evidence>
<proteinExistence type="predicted"/>
<sequence length="267" mass="28239">SDPAPRSVALQAAFPRSRLASQQGSVSSRGGGGGGGGGGGAELHHQTLLSALCGGSGGLAGLAAAEFPKAVSVKFLDPGKSLDPQQARSCPVPSFLSGSVCSHGCDCEQRGRRARCGLPGWRGPRPAWRRVCKLHACWMAGGGVWRQHGARSLNIIWCHEKVSRAAPGPRPAGLPSALTLAIGRAATQATPVVSEALRVFISLFYSKKMKVLESLIGLIEKFPYDDPTYDKLHEDLDRIRGKFKQLCSLLNVQPDFKISVEGSGLSF</sequence>
<reference evidence="2" key="3">
    <citation type="submission" date="2025-09" db="UniProtKB">
        <authorList>
            <consortium name="Ensembl"/>
        </authorList>
    </citation>
    <scope>IDENTIFICATION</scope>
    <source>
        <strain evidence="2">Thoroughbred</strain>
    </source>
</reference>
<evidence type="ECO:0000313" key="2">
    <source>
        <dbReference type="Ensembl" id="ENSECAP00000048776.2"/>
    </source>
</evidence>
<accession>A0A5F5PKG5</accession>
<organism evidence="2 3">
    <name type="scientific">Equus caballus</name>
    <name type="common">Horse</name>
    <dbReference type="NCBI Taxonomy" id="9796"/>
    <lineage>
        <taxon>Eukaryota</taxon>
        <taxon>Metazoa</taxon>
        <taxon>Chordata</taxon>
        <taxon>Craniata</taxon>
        <taxon>Vertebrata</taxon>
        <taxon>Euteleostomi</taxon>
        <taxon>Mammalia</taxon>
        <taxon>Eutheria</taxon>
        <taxon>Laurasiatheria</taxon>
        <taxon>Perissodactyla</taxon>
        <taxon>Equidae</taxon>
        <taxon>Equus</taxon>
    </lineage>
</organism>
<feature type="region of interest" description="Disordered" evidence="1">
    <location>
        <begin position="1"/>
        <end position="41"/>
    </location>
</feature>
<keyword evidence="3" id="KW-1185">Reference proteome</keyword>
<protein>
    <submittedName>
        <fullName evidence="2">LTO1 maturation factor of ABCE1</fullName>
    </submittedName>
</protein>
<reference evidence="2 3" key="1">
    <citation type="journal article" date="2009" name="Science">
        <title>Genome sequence, comparative analysis, and population genetics of the domestic horse.</title>
        <authorList>
            <consortium name="Broad Institute Genome Sequencing Platform"/>
            <consortium name="Broad Institute Whole Genome Assembly Team"/>
            <person name="Wade C.M."/>
            <person name="Giulotto E."/>
            <person name="Sigurdsson S."/>
            <person name="Zoli M."/>
            <person name="Gnerre S."/>
            <person name="Imsland F."/>
            <person name="Lear T.L."/>
            <person name="Adelson D.L."/>
            <person name="Bailey E."/>
            <person name="Bellone R.R."/>
            <person name="Bloecker H."/>
            <person name="Distl O."/>
            <person name="Edgar R.C."/>
            <person name="Garber M."/>
            <person name="Leeb T."/>
            <person name="Mauceli E."/>
            <person name="MacLeod J.N."/>
            <person name="Penedo M.C.T."/>
            <person name="Raison J.M."/>
            <person name="Sharpe T."/>
            <person name="Vogel J."/>
            <person name="Andersson L."/>
            <person name="Antczak D.F."/>
            <person name="Biagi T."/>
            <person name="Binns M.M."/>
            <person name="Chowdhary B.P."/>
            <person name="Coleman S.J."/>
            <person name="Della Valle G."/>
            <person name="Fryc S."/>
            <person name="Guerin G."/>
            <person name="Hasegawa T."/>
            <person name="Hill E.W."/>
            <person name="Jurka J."/>
            <person name="Kiialainen A."/>
            <person name="Lindgren G."/>
            <person name="Liu J."/>
            <person name="Magnani E."/>
            <person name="Mickelson J.R."/>
            <person name="Murray J."/>
            <person name="Nergadze S.G."/>
            <person name="Onofrio R."/>
            <person name="Pedroni S."/>
            <person name="Piras M.F."/>
            <person name="Raudsepp T."/>
            <person name="Rocchi M."/>
            <person name="Roeed K.H."/>
            <person name="Ryder O.A."/>
            <person name="Searle S."/>
            <person name="Skow L."/>
            <person name="Swinburne J.E."/>
            <person name="Syvaenen A.C."/>
            <person name="Tozaki T."/>
            <person name="Valberg S.J."/>
            <person name="Vaudin M."/>
            <person name="White J.R."/>
            <person name="Zody M.C."/>
            <person name="Lander E.S."/>
            <person name="Lindblad-Toh K."/>
        </authorList>
    </citation>
    <scope>NUCLEOTIDE SEQUENCE [LARGE SCALE GENOMIC DNA]</scope>
    <source>
        <strain evidence="2 3">Thoroughbred</strain>
    </source>
</reference>
<evidence type="ECO:0000313" key="4">
    <source>
        <dbReference type="VGNC" id="VGNC:69318"/>
    </source>
</evidence>
<dbReference type="PANTHER" id="PTHR28532:SF1">
    <property type="entry name" value="ORAL CANCER OVEREXPRESSED 1"/>
    <property type="match status" value="1"/>
</dbReference>
<feature type="compositionally biased region" description="Polar residues" evidence="1">
    <location>
        <begin position="19"/>
        <end position="28"/>
    </location>
</feature>
<reference evidence="2" key="2">
    <citation type="submission" date="2025-08" db="UniProtKB">
        <authorList>
            <consortium name="Ensembl"/>
        </authorList>
    </citation>
    <scope>IDENTIFICATION</scope>
    <source>
        <strain evidence="2">Thoroughbred</strain>
    </source>
</reference>
<dbReference type="Proteomes" id="UP000002281">
    <property type="component" value="Chromosome 12"/>
</dbReference>
<dbReference type="Ensembl" id="ENSECAT00000065646.2">
    <property type="protein sequence ID" value="ENSECAP00000048776.2"/>
    <property type="gene ID" value="ENSECAG00000020265.4"/>
</dbReference>